<reference evidence="9" key="2">
    <citation type="submission" date="2015-02" db="UniProtKB">
        <authorList>
            <consortium name="EnsemblMetazoa"/>
        </authorList>
    </citation>
    <scope>IDENTIFICATION</scope>
</reference>
<dbReference type="CDD" id="cd09280">
    <property type="entry name" value="RNase_HI_eukaryote_like"/>
    <property type="match status" value="1"/>
</dbReference>
<dbReference type="InterPro" id="IPR036397">
    <property type="entry name" value="RNaseH_sf"/>
</dbReference>
<dbReference type="InterPro" id="IPR009027">
    <property type="entry name" value="Ribosomal_bL9/RNase_H1_N"/>
</dbReference>
<evidence type="ECO:0000256" key="7">
    <source>
        <dbReference type="ARBA" id="ARBA00022801"/>
    </source>
</evidence>
<accession>T1IVU5</accession>
<evidence type="ECO:0000313" key="10">
    <source>
        <dbReference type="Proteomes" id="UP000014500"/>
    </source>
</evidence>
<protein>
    <recommendedName>
        <fullName evidence="3">ribonuclease H</fullName>
        <ecNumber evidence="3">3.1.26.4</ecNumber>
    </recommendedName>
</protein>
<dbReference type="InterPro" id="IPR037056">
    <property type="entry name" value="RNase_H1_N_sf"/>
</dbReference>
<evidence type="ECO:0000259" key="8">
    <source>
        <dbReference type="PROSITE" id="PS50879"/>
    </source>
</evidence>
<dbReference type="PANTHER" id="PTHR10642">
    <property type="entry name" value="RIBONUCLEASE H1"/>
    <property type="match status" value="1"/>
</dbReference>
<dbReference type="SUPFAM" id="SSF55658">
    <property type="entry name" value="L9 N-domain-like"/>
    <property type="match status" value="1"/>
</dbReference>
<evidence type="ECO:0000256" key="4">
    <source>
        <dbReference type="ARBA" id="ARBA00022722"/>
    </source>
</evidence>
<keyword evidence="7" id="KW-0378">Hydrolase</keyword>
<dbReference type="HOGENOM" id="CLU_030894_0_2_1"/>
<dbReference type="EMBL" id="JH431595">
    <property type="status" value="NOT_ANNOTATED_CDS"/>
    <property type="molecule type" value="Genomic_DNA"/>
</dbReference>
<dbReference type="AlphaFoldDB" id="T1IVU5"/>
<dbReference type="SUPFAM" id="SSF53098">
    <property type="entry name" value="Ribonuclease H-like"/>
    <property type="match status" value="1"/>
</dbReference>
<evidence type="ECO:0000256" key="5">
    <source>
        <dbReference type="ARBA" id="ARBA00022723"/>
    </source>
</evidence>
<organism evidence="9 10">
    <name type="scientific">Strigamia maritima</name>
    <name type="common">European centipede</name>
    <name type="synonym">Geophilus maritimus</name>
    <dbReference type="NCBI Taxonomy" id="126957"/>
    <lineage>
        <taxon>Eukaryota</taxon>
        <taxon>Metazoa</taxon>
        <taxon>Ecdysozoa</taxon>
        <taxon>Arthropoda</taxon>
        <taxon>Myriapoda</taxon>
        <taxon>Chilopoda</taxon>
        <taxon>Pleurostigmophora</taxon>
        <taxon>Geophilomorpha</taxon>
        <taxon>Linotaeniidae</taxon>
        <taxon>Strigamia</taxon>
    </lineage>
</organism>
<evidence type="ECO:0000313" key="9">
    <source>
        <dbReference type="EnsemblMetazoa" id="SMAR005298-PA"/>
    </source>
</evidence>
<dbReference type="InterPro" id="IPR050092">
    <property type="entry name" value="RNase_H"/>
</dbReference>
<reference evidence="10" key="1">
    <citation type="submission" date="2011-05" db="EMBL/GenBank/DDBJ databases">
        <authorList>
            <person name="Richards S.R."/>
            <person name="Qu J."/>
            <person name="Jiang H."/>
            <person name="Jhangiani S.N."/>
            <person name="Agravi P."/>
            <person name="Goodspeed R."/>
            <person name="Gross S."/>
            <person name="Mandapat C."/>
            <person name="Jackson L."/>
            <person name="Mathew T."/>
            <person name="Pu L."/>
            <person name="Thornton R."/>
            <person name="Saada N."/>
            <person name="Wilczek-Boney K.B."/>
            <person name="Lee S."/>
            <person name="Kovar C."/>
            <person name="Wu Y."/>
            <person name="Scherer S.E."/>
            <person name="Worley K.C."/>
            <person name="Muzny D.M."/>
            <person name="Gibbs R."/>
        </authorList>
    </citation>
    <scope>NUCLEOTIDE SEQUENCE</scope>
    <source>
        <strain evidence="10">Brora</strain>
    </source>
</reference>
<sequence>MCDARCDVRKMMTIDYYYAVTHGRTPGIYNSGKKCDVQTYRYSGNNCKKFITLSKAQSYMKSEIGLIGGPKIYIKGACHSTRAGIGVYWGKHNTKNVGESLLDCLTNNRAEIRAAVRAIRQAKDEGLVEITIMTDSEFLVKSVVEWLEMDGWKTVTGEAVEYWADLEDAIDASRGIIVNWRYVPHNSKGNNAADKLACQGILK</sequence>
<dbReference type="InterPro" id="IPR002156">
    <property type="entry name" value="RNaseH_domain"/>
</dbReference>
<keyword evidence="4" id="KW-0540">Nuclease</keyword>
<dbReference type="Gene3D" id="3.40.970.10">
    <property type="entry name" value="Ribonuclease H1, N-terminal domain"/>
    <property type="match status" value="1"/>
</dbReference>
<proteinExistence type="inferred from homology"/>
<dbReference type="eggNOG" id="KOG3752">
    <property type="taxonomic scope" value="Eukaryota"/>
</dbReference>
<keyword evidence="5" id="KW-0479">Metal-binding</keyword>
<dbReference type="EC" id="3.1.26.4" evidence="3"/>
<keyword evidence="10" id="KW-1185">Reference proteome</keyword>
<dbReference type="STRING" id="126957.T1IVU5"/>
<dbReference type="Pfam" id="PF00075">
    <property type="entry name" value="RNase_H"/>
    <property type="match status" value="1"/>
</dbReference>
<dbReference type="PhylomeDB" id="T1IVU5"/>
<name>T1IVU5_STRMM</name>
<keyword evidence="6" id="KW-0255">Endonuclease</keyword>
<feature type="domain" description="RNase H type-1" evidence="8">
    <location>
        <begin position="66"/>
        <end position="202"/>
    </location>
</feature>
<dbReference type="GO" id="GO:0043137">
    <property type="term" value="P:DNA replication, removal of RNA primer"/>
    <property type="evidence" value="ECO:0007669"/>
    <property type="project" value="TreeGrafter"/>
</dbReference>
<dbReference type="InterPro" id="IPR012337">
    <property type="entry name" value="RNaseH-like_sf"/>
</dbReference>
<comment type="catalytic activity">
    <reaction evidence="1">
        <text>Endonucleolytic cleavage to 5'-phosphomonoester.</text>
        <dbReference type="EC" id="3.1.26.4"/>
    </reaction>
</comment>
<dbReference type="GO" id="GO:0003676">
    <property type="term" value="F:nucleic acid binding"/>
    <property type="evidence" value="ECO:0007669"/>
    <property type="project" value="InterPro"/>
</dbReference>
<dbReference type="Pfam" id="PF01693">
    <property type="entry name" value="Cauli_VI"/>
    <property type="match status" value="1"/>
</dbReference>
<evidence type="ECO:0000256" key="6">
    <source>
        <dbReference type="ARBA" id="ARBA00022759"/>
    </source>
</evidence>
<comment type="similarity">
    <text evidence="2">Belongs to the RNase H family.</text>
</comment>
<dbReference type="InterPro" id="IPR011320">
    <property type="entry name" value="RNase_H1_N"/>
</dbReference>
<dbReference type="Gene3D" id="3.30.420.10">
    <property type="entry name" value="Ribonuclease H-like superfamily/Ribonuclease H"/>
    <property type="match status" value="1"/>
</dbReference>
<dbReference type="GO" id="GO:0046872">
    <property type="term" value="F:metal ion binding"/>
    <property type="evidence" value="ECO:0007669"/>
    <property type="project" value="UniProtKB-KW"/>
</dbReference>
<evidence type="ECO:0000256" key="1">
    <source>
        <dbReference type="ARBA" id="ARBA00000077"/>
    </source>
</evidence>
<dbReference type="GO" id="GO:0004523">
    <property type="term" value="F:RNA-DNA hybrid ribonuclease activity"/>
    <property type="evidence" value="ECO:0007669"/>
    <property type="project" value="UniProtKB-EC"/>
</dbReference>
<dbReference type="EnsemblMetazoa" id="SMAR005298-RA">
    <property type="protein sequence ID" value="SMAR005298-PA"/>
    <property type="gene ID" value="SMAR005298"/>
</dbReference>
<dbReference type="Proteomes" id="UP000014500">
    <property type="component" value="Unassembled WGS sequence"/>
</dbReference>
<dbReference type="PANTHER" id="PTHR10642:SF26">
    <property type="entry name" value="RIBONUCLEASE H1"/>
    <property type="match status" value="1"/>
</dbReference>
<evidence type="ECO:0000256" key="3">
    <source>
        <dbReference type="ARBA" id="ARBA00012180"/>
    </source>
</evidence>
<dbReference type="PROSITE" id="PS50879">
    <property type="entry name" value="RNASE_H_1"/>
    <property type="match status" value="1"/>
</dbReference>
<evidence type="ECO:0000256" key="2">
    <source>
        <dbReference type="ARBA" id="ARBA00005300"/>
    </source>
</evidence>